<keyword evidence="4" id="KW-1133">Transmembrane helix</keyword>
<evidence type="ECO:0000256" key="6">
    <source>
        <dbReference type="SAM" id="SignalP"/>
    </source>
</evidence>
<dbReference type="Pfam" id="PF17200">
    <property type="entry name" value="sCache_2"/>
    <property type="match status" value="1"/>
</dbReference>
<evidence type="ECO:0000256" key="1">
    <source>
        <dbReference type="ARBA" id="ARBA00004651"/>
    </source>
</evidence>
<gene>
    <name evidence="8" type="ORF">H3H36_16865</name>
</gene>
<dbReference type="Gene3D" id="3.30.450.20">
    <property type="entry name" value="PAS domain"/>
    <property type="match status" value="1"/>
</dbReference>
<evidence type="ECO:0000313" key="9">
    <source>
        <dbReference type="Proteomes" id="UP000566711"/>
    </source>
</evidence>
<keyword evidence="2" id="KW-1003">Cell membrane</keyword>
<evidence type="ECO:0000256" key="4">
    <source>
        <dbReference type="ARBA" id="ARBA00022989"/>
    </source>
</evidence>
<keyword evidence="5" id="KW-0472">Membrane</keyword>
<evidence type="ECO:0000256" key="5">
    <source>
        <dbReference type="ARBA" id="ARBA00023136"/>
    </source>
</evidence>
<comment type="subcellular location">
    <subcellularLocation>
        <location evidence="1">Cell membrane</location>
        <topology evidence="1">Multi-pass membrane protein</topology>
    </subcellularLocation>
</comment>
<dbReference type="RefSeq" id="WP_182219254.1">
    <property type="nucleotide sequence ID" value="NZ_JACEZS010000014.1"/>
</dbReference>
<accession>A0A7W2EJG5</accession>
<feature type="chain" id="PRO_5031265245" evidence="6">
    <location>
        <begin position="26"/>
        <end position="151"/>
    </location>
</feature>
<evidence type="ECO:0000256" key="2">
    <source>
        <dbReference type="ARBA" id="ARBA00022475"/>
    </source>
</evidence>
<proteinExistence type="predicted"/>
<dbReference type="EMBL" id="JACEZS010000014">
    <property type="protein sequence ID" value="MBA5607031.1"/>
    <property type="molecule type" value="Genomic_DNA"/>
</dbReference>
<comment type="caution">
    <text evidence="8">The sequence shown here is derived from an EMBL/GenBank/DDBJ whole genome shotgun (WGS) entry which is preliminary data.</text>
</comment>
<evidence type="ECO:0000313" key="8">
    <source>
        <dbReference type="EMBL" id="MBA5607031.1"/>
    </source>
</evidence>
<name>A0A7W2EJG5_9BURK</name>
<organism evidence="8 9">
    <name type="scientific">Rugamonas fusca</name>
    <dbReference type="NCBI Taxonomy" id="2758568"/>
    <lineage>
        <taxon>Bacteria</taxon>
        <taxon>Pseudomonadati</taxon>
        <taxon>Pseudomonadota</taxon>
        <taxon>Betaproteobacteria</taxon>
        <taxon>Burkholderiales</taxon>
        <taxon>Oxalobacteraceae</taxon>
        <taxon>Telluria group</taxon>
        <taxon>Rugamonas</taxon>
    </lineage>
</organism>
<evidence type="ECO:0000256" key="3">
    <source>
        <dbReference type="ARBA" id="ARBA00022692"/>
    </source>
</evidence>
<dbReference type="InterPro" id="IPR033480">
    <property type="entry name" value="sCache_2"/>
</dbReference>
<keyword evidence="3" id="KW-0812">Transmembrane</keyword>
<evidence type="ECO:0000259" key="7">
    <source>
        <dbReference type="Pfam" id="PF17200"/>
    </source>
</evidence>
<reference evidence="8 9" key="1">
    <citation type="submission" date="2020-07" db="EMBL/GenBank/DDBJ databases">
        <title>Novel species isolated from subtropical streams in China.</title>
        <authorList>
            <person name="Lu H."/>
        </authorList>
    </citation>
    <scope>NUCLEOTIDE SEQUENCE [LARGE SCALE GENOMIC DNA]</scope>
    <source>
        <strain evidence="8 9">FT3S</strain>
    </source>
</reference>
<dbReference type="GO" id="GO:0005886">
    <property type="term" value="C:plasma membrane"/>
    <property type="evidence" value="ECO:0007669"/>
    <property type="project" value="UniProtKB-SubCell"/>
</dbReference>
<feature type="domain" description="Single Cache" evidence="7">
    <location>
        <begin position="58"/>
        <end position="150"/>
    </location>
</feature>
<sequence>MTLQKLLAIATLAAVGGASAPAVLATPEDSARQLVKKAIGHLKASGLQQACADFGDPAKGYMAGASYVFIQDMHVKMVCNPSNPRIVGKDLAELKDANGFAFSREMVRIASTAGSGWVEYKWINPATGQLQQKKSYVERSDDYVVGAGFYK</sequence>
<keyword evidence="6" id="KW-0732">Signal</keyword>
<keyword evidence="9" id="KW-1185">Reference proteome</keyword>
<feature type="signal peptide" evidence="6">
    <location>
        <begin position="1"/>
        <end position="25"/>
    </location>
</feature>
<protein>
    <submittedName>
        <fullName evidence="8">Cache domain-containing protein</fullName>
    </submittedName>
</protein>
<dbReference type="AlphaFoldDB" id="A0A7W2EJG5"/>
<dbReference type="Proteomes" id="UP000566711">
    <property type="component" value="Unassembled WGS sequence"/>
</dbReference>